<dbReference type="EMBL" id="WKKI01000023">
    <property type="protein sequence ID" value="MRX72881.1"/>
    <property type="molecule type" value="Genomic_DNA"/>
</dbReference>
<keyword evidence="1" id="KW-0812">Transmembrane</keyword>
<reference evidence="2 3" key="1">
    <citation type="submission" date="2019-11" db="EMBL/GenBank/DDBJ databases">
        <title>Bacillus lacus genome.</title>
        <authorList>
            <person name="Allen C.J."/>
            <person name="Newman J.D."/>
        </authorList>
    </citation>
    <scope>NUCLEOTIDE SEQUENCE [LARGE SCALE GENOMIC DNA]</scope>
    <source>
        <strain evidence="2 3">KCTC 33946</strain>
    </source>
</reference>
<dbReference type="Proteomes" id="UP000448867">
    <property type="component" value="Unassembled WGS sequence"/>
</dbReference>
<name>A0A7X2J048_9BACI</name>
<protein>
    <submittedName>
        <fullName evidence="2">Uncharacterized protein</fullName>
    </submittedName>
</protein>
<evidence type="ECO:0000256" key="1">
    <source>
        <dbReference type="SAM" id="Phobius"/>
    </source>
</evidence>
<keyword evidence="1" id="KW-1133">Transmembrane helix</keyword>
<sequence>MVTLGFITVLSFLLGLIVVIDLFLEYHTLQEVMANIFFIYIGTREGYVYAGLAAGLFLAVRKDVMNRRKTGKKSSSHSG</sequence>
<evidence type="ECO:0000313" key="2">
    <source>
        <dbReference type="EMBL" id="MRX72881.1"/>
    </source>
</evidence>
<organism evidence="2 3">
    <name type="scientific">Metabacillus lacus</name>
    <dbReference type="NCBI Taxonomy" id="1983721"/>
    <lineage>
        <taxon>Bacteria</taxon>
        <taxon>Bacillati</taxon>
        <taxon>Bacillota</taxon>
        <taxon>Bacilli</taxon>
        <taxon>Bacillales</taxon>
        <taxon>Bacillaceae</taxon>
        <taxon>Metabacillus</taxon>
    </lineage>
</organism>
<dbReference type="RefSeq" id="WP_170289397.1">
    <property type="nucleotide sequence ID" value="NZ_WKKI01000023.1"/>
</dbReference>
<feature type="transmembrane region" description="Helical" evidence="1">
    <location>
        <begin position="36"/>
        <end position="60"/>
    </location>
</feature>
<dbReference type="AlphaFoldDB" id="A0A7X2J048"/>
<accession>A0A7X2J048</accession>
<proteinExistence type="predicted"/>
<gene>
    <name evidence="2" type="ORF">GJU40_12095</name>
</gene>
<keyword evidence="3" id="KW-1185">Reference proteome</keyword>
<evidence type="ECO:0000313" key="3">
    <source>
        <dbReference type="Proteomes" id="UP000448867"/>
    </source>
</evidence>
<keyword evidence="1" id="KW-0472">Membrane</keyword>
<feature type="transmembrane region" description="Helical" evidence="1">
    <location>
        <begin position="7"/>
        <end position="24"/>
    </location>
</feature>
<comment type="caution">
    <text evidence="2">The sequence shown here is derived from an EMBL/GenBank/DDBJ whole genome shotgun (WGS) entry which is preliminary data.</text>
</comment>